<dbReference type="EMBL" id="CH916375">
    <property type="protein sequence ID" value="EDV98105.1"/>
    <property type="molecule type" value="Genomic_DNA"/>
</dbReference>
<organism evidence="2">
    <name type="scientific">Drosophila grimshawi</name>
    <name type="common">Hawaiian fruit fly</name>
    <name type="synonym">Idiomyia grimshawi</name>
    <dbReference type="NCBI Taxonomy" id="7222"/>
    <lineage>
        <taxon>Eukaryota</taxon>
        <taxon>Metazoa</taxon>
        <taxon>Ecdysozoa</taxon>
        <taxon>Arthropoda</taxon>
        <taxon>Hexapoda</taxon>
        <taxon>Insecta</taxon>
        <taxon>Pterygota</taxon>
        <taxon>Neoptera</taxon>
        <taxon>Endopterygota</taxon>
        <taxon>Diptera</taxon>
        <taxon>Brachycera</taxon>
        <taxon>Muscomorpha</taxon>
        <taxon>Ephydroidea</taxon>
        <taxon>Drosophilidae</taxon>
        <taxon>Drosophila</taxon>
        <taxon>Hawaiian Drosophila</taxon>
    </lineage>
</organism>
<dbReference type="OMA" id="HAVNFQL"/>
<evidence type="ECO:0000313" key="2">
    <source>
        <dbReference type="Proteomes" id="UP000001070"/>
    </source>
</evidence>
<sequence length="120" mass="13273">MTASPAASIHIYSSDNSHAVNFQLEQIFDLDDSVRLRQLMFVKLHKSKDLLLCVANASTSQSLRIYQQQGVAGFQQILGESTLPEAQFISALELPTTQHQFLALGNADAILLVEPQFTKL</sequence>
<dbReference type="PhylomeDB" id="B4JVW7"/>
<evidence type="ECO:0000313" key="1">
    <source>
        <dbReference type="EMBL" id="EDV98105.1"/>
    </source>
</evidence>
<keyword evidence="2" id="KW-1185">Reference proteome</keyword>
<dbReference type="AlphaFoldDB" id="B4JVW7"/>
<reference evidence="1 2" key="1">
    <citation type="journal article" date="2007" name="Nature">
        <title>Evolution of genes and genomes on the Drosophila phylogeny.</title>
        <authorList>
            <consortium name="Drosophila 12 Genomes Consortium"/>
            <person name="Clark A.G."/>
            <person name="Eisen M.B."/>
            <person name="Smith D.R."/>
            <person name="Bergman C.M."/>
            <person name="Oliver B."/>
            <person name="Markow T.A."/>
            <person name="Kaufman T.C."/>
            <person name="Kellis M."/>
            <person name="Gelbart W."/>
            <person name="Iyer V.N."/>
            <person name="Pollard D.A."/>
            <person name="Sackton T.B."/>
            <person name="Larracuente A.M."/>
            <person name="Singh N.D."/>
            <person name="Abad J.P."/>
            <person name="Abt D.N."/>
            <person name="Adryan B."/>
            <person name="Aguade M."/>
            <person name="Akashi H."/>
            <person name="Anderson W.W."/>
            <person name="Aquadro C.F."/>
            <person name="Ardell D.H."/>
            <person name="Arguello R."/>
            <person name="Artieri C.G."/>
            <person name="Barbash D.A."/>
            <person name="Barker D."/>
            <person name="Barsanti P."/>
            <person name="Batterham P."/>
            <person name="Batzoglou S."/>
            <person name="Begun D."/>
            <person name="Bhutkar A."/>
            <person name="Blanco E."/>
            <person name="Bosak S.A."/>
            <person name="Bradley R.K."/>
            <person name="Brand A.D."/>
            <person name="Brent M.R."/>
            <person name="Brooks A.N."/>
            <person name="Brown R.H."/>
            <person name="Butlin R.K."/>
            <person name="Caggese C."/>
            <person name="Calvi B.R."/>
            <person name="Bernardo de Carvalho A."/>
            <person name="Caspi A."/>
            <person name="Castrezana S."/>
            <person name="Celniker S.E."/>
            <person name="Chang J.L."/>
            <person name="Chapple C."/>
            <person name="Chatterji S."/>
            <person name="Chinwalla A."/>
            <person name="Civetta A."/>
            <person name="Clifton S.W."/>
            <person name="Comeron J.M."/>
            <person name="Costello J.C."/>
            <person name="Coyne J.A."/>
            <person name="Daub J."/>
            <person name="David R.G."/>
            <person name="Delcher A.L."/>
            <person name="Delehaunty K."/>
            <person name="Do C.B."/>
            <person name="Ebling H."/>
            <person name="Edwards K."/>
            <person name="Eickbush T."/>
            <person name="Evans J.D."/>
            <person name="Filipski A."/>
            <person name="Findeiss S."/>
            <person name="Freyhult E."/>
            <person name="Fulton L."/>
            <person name="Fulton R."/>
            <person name="Garcia A.C."/>
            <person name="Gardiner A."/>
            <person name="Garfield D.A."/>
            <person name="Garvin B.E."/>
            <person name="Gibson G."/>
            <person name="Gilbert D."/>
            <person name="Gnerre S."/>
            <person name="Godfrey J."/>
            <person name="Good R."/>
            <person name="Gotea V."/>
            <person name="Gravely B."/>
            <person name="Greenberg A.J."/>
            <person name="Griffiths-Jones S."/>
            <person name="Gross S."/>
            <person name="Guigo R."/>
            <person name="Gustafson E.A."/>
            <person name="Haerty W."/>
            <person name="Hahn M.W."/>
            <person name="Halligan D.L."/>
            <person name="Halpern A.L."/>
            <person name="Halter G.M."/>
            <person name="Han M.V."/>
            <person name="Heger A."/>
            <person name="Hillier L."/>
            <person name="Hinrichs A.S."/>
            <person name="Holmes I."/>
            <person name="Hoskins R.A."/>
            <person name="Hubisz M.J."/>
            <person name="Hultmark D."/>
            <person name="Huntley M.A."/>
            <person name="Jaffe D.B."/>
            <person name="Jagadeeshan S."/>
            <person name="Jeck W.R."/>
            <person name="Johnson J."/>
            <person name="Jones C.D."/>
            <person name="Jordan W.C."/>
            <person name="Karpen G.H."/>
            <person name="Kataoka E."/>
            <person name="Keightley P.D."/>
            <person name="Kheradpour P."/>
            <person name="Kirkness E.F."/>
            <person name="Koerich L.B."/>
            <person name="Kristiansen K."/>
            <person name="Kudrna D."/>
            <person name="Kulathinal R.J."/>
            <person name="Kumar S."/>
            <person name="Kwok R."/>
            <person name="Lander E."/>
            <person name="Langley C.H."/>
            <person name="Lapoint R."/>
            <person name="Lazzaro B.P."/>
            <person name="Lee S.J."/>
            <person name="Levesque L."/>
            <person name="Li R."/>
            <person name="Lin C.F."/>
            <person name="Lin M.F."/>
            <person name="Lindblad-Toh K."/>
            <person name="Llopart A."/>
            <person name="Long M."/>
            <person name="Low L."/>
            <person name="Lozovsky E."/>
            <person name="Lu J."/>
            <person name="Luo M."/>
            <person name="Machado C.A."/>
            <person name="Makalowski W."/>
            <person name="Marzo M."/>
            <person name="Matsuda M."/>
            <person name="Matzkin L."/>
            <person name="McAllister B."/>
            <person name="McBride C.S."/>
            <person name="McKernan B."/>
            <person name="McKernan K."/>
            <person name="Mendez-Lago M."/>
            <person name="Minx P."/>
            <person name="Mollenhauer M.U."/>
            <person name="Montooth K."/>
            <person name="Mount S.M."/>
            <person name="Mu X."/>
            <person name="Myers E."/>
            <person name="Negre B."/>
            <person name="Newfeld S."/>
            <person name="Nielsen R."/>
            <person name="Noor M.A."/>
            <person name="O'Grady P."/>
            <person name="Pachter L."/>
            <person name="Papaceit M."/>
            <person name="Parisi M.J."/>
            <person name="Parisi M."/>
            <person name="Parts L."/>
            <person name="Pedersen J.S."/>
            <person name="Pesole G."/>
            <person name="Phillippy A.M."/>
            <person name="Ponting C.P."/>
            <person name="Pop M."/>
            <person name="Porcelli D."/>
            <person name="Powell J.R."/>
            <person name="Prohaska S."/>
            <person name="Pruitt K."/>
            <person name="Puig M."/>
            <person name="Quesneville H."/>
            <person name="Ram K.R."/>
            <person name="Rand D."/>
            <person name="Rasmussen M.D."/>
            <person name="Reed L.K."/>
            <person name="Reenan R."/>
            <person name="Reily A."/>
            <person name="Remington K.A."/>
            <person name="Rieger T.T."/>
            <person name="Ritchie M.G."/>
            <person name="Robin C."/>
            <person name="Rogers Y.H."/>
            <person name="Rohde C."/>
            <person name="Rozas J."/>
            <person name="Rubenfield M.J."/>
            <person name="Ruiz A."/>
            <person name="Russo S."/>
            <person name="Salzberg S.L."/>
            <person name="Sanchez-Gracia A."/>
            <person name="Saranga D.J."/>
            <person name="Sato H."/>
            <person name="Schaeffer S.W."/>
            <person name="Schatz M.C."/>
            <person name="Schlenke T."/>
            <person name="Schwartz R."/>
            <person name="Segarra C."/>
            <person name="Singh R.S."/>
            <person name="Sirot L."/>
            <person name="Sirota M."/>
            <person name="Sisneros N.B."/>
            <person name="Smith C.D."/>
            <person name="Smith T.F."/>
            <person name="Spieth J."/>
            <person name="Stage D.E."/>
            <person name="Stark A."/>
            <person name="Stephan W."/>
            <person name="Strausberg R.L."/>
            <person name="Strempel S."/>
            <person name="Sturgill D."/>
            <person name="Sutton G."/>
            <person name="Sutton G.G."/>
            <person name="Tao W."/>
            <person name="Teichmann S."/>
            <person name="Tobari Y.N."/>
            <person name="Tomimura Y."/>
            <person name="Tsolas J.M."/>
            <person name="Valente V.L."/>
            <person name="Venter E."/>
            <person name="Venter J.C."/>
            <person name="Vicario S."/>
            <person name="Vieira F.G."/>
            <person name="Vilella A.J."/>
            <person name="Villasante A."/>
            <person name="Walenz B."/>
            <person name="Wang J."/>
            <person name="Wasserman M."/>
            <person name="Watts T."/>
            <person name="Wilson D."/>
            <person name="Wilson R.K."/>
            <person name="Wing R.A."/>
            <person name="Wolfner M.F."/>
            <person name="Wong A."/>
            <person name="Wong G.K."/>
            <person name="Wu C.I."/>
            <person name="Wu G."/>
            <person name="Yamamoto D."/>
            <person name="Yang H.P."/>
            <person name="Yang S.P."/>
            <person name="Yorke J.A."/>
            <person name="Yoshida K."/>
            <person name="Zdobnov E."/>
            <person name="Zhang P."/>
            <person name="Zhang Y."/>
            <person name="Zimin A.V."/>
            <person name="Baldwin J."/>
            <person name="Abdouelleil A."/>
            <person name="Abdulkadir J."/>
            <person name="Abebe A."/>
            <person name="Abera B."/>
            <person name="Abreu J."/>
            <person name="Acer S.C."/>
            <person name="Aftuck L."/>
            <person name="Alexander A."/>
            <person name="An P."/>
            <person name="Anderson E."/>
            <person name="Anderson S."/>
            <person name="Arachi H."/>
            <person name="Azer M."/>
            <person name="Bachantsang P."/>
            <person name="Barry A."/>
            <person name="Bayul T."/>
            <person name="Berlin A."/>
            <person name="Bessette D."/>
            <person name="Bloom T."/>
            <person name="Blye J."/>
            <person name="Boguslavskiy L."/>
            <person name="Bonnet C."/>
            <person name="Boukhgalter B."/>
            <person name="Bourzgui I."/>
            <person name="Brown A."/>
            <person name="Cahill P."/>
            <person name="Channer S."/>
            <person name="Cheshatsang Y."/>
            <person name="Chuda L."/>
            <person name="Citroen M."/>
            <person name="Collymore A."/>
            <person name="Cooke P."/>
            <person name="Costello M."/>
            <person name="D'Aco K."/>
            <person name="Daza R."/>
            <person name="De Haan G."/>
            <person name="DeGray S."/>
            <person name="DeMaso C."/>
            <person name="Dhargay N."/>
            <person name="Dooley K."/>
            <person name="Dooley E."/>
            <person name="Doricent M."/>
            <person name="Dorje P."/>
            <person name="Dorjee K."/>
            <person name="Dupes A."/>
            <person name="Elong R."/>
            <person name="Falk J."/>
            <person name="Farina A."/>
            <person name="Faro S."/>
            <person name="Ferguson D."/>
            <person name="Fisher S."/>
            <person name="Foley C.D."/>
            <person name="Franke A."/>
            <person name="Friedrich D."/>
            <person name="Gadbois L."/>
            <person name="Gearin G."/>
            <person name="Gearin C.R."/>
            <person name="Giannoukos G."/>
            <person name="Goode T."/>
            <person name="Graham J."/>
            <person name="Grandbois E."/>
            <person name="Grewal S."/>
            <person name="Gyaltsen K."/>
            <person name="Hafez N."/>
            <person name="Hagos B."/>
            <person name="Hall J."/>
            <person name="Henson C."/>
            <person name="Hollinger A."/>
            <person name="Honan T."/>
            <person name="Huard M.D."/>
            <person name="Hughes L."/>
            <person name="Hurhula B."/>
            <person name="Husby M.E."/>
            <person name="Kamat A."/>
            <person name="Kanga B."/>
            <person name="Kashin S."/>
            <person name="Khazanovich D."/>
            <person name="Kisner P."/>
            <person name="Lance K."/>
            <person name="Lara M."/>
            <person name="Lee W."/>
            <person name="Lennon N."/>
            <person name="Letendre F."/>
            <person name="LeVine R."/>
            <person name="Lipovsky A."/>
            <person name="Liu X."/>
            <person name="Liu J."/>
            <person name="Liu S."/>
            <person name="Lokyitsang T."/>
            <person name="Lokyitsang Y."/>
            <person name="Lubonja R."/>
            <person name="Lui A."/>
            <person name="MacDonald P."/>
            <person name="Magnisalis V."/>
            <person name="Maru K."/>
            <person name="Matthews C."/>
            <person name="McCusker W."/>
            <person name="McDonough S."/>
            <person name="Mehta T."/>
            <person name="Meldrim J."/>
            <person name="Meneus L."/>
            <person name="Mihai O."/>
            <person name="Mihalev A."/>
            <person name="Mihova T."/>
            <person name="Mittelman R."/>
            <person name="Mlenga V."/>
            <person name="Montmayeur A."/>
            <person name="Mulrain L."/>
            <person name="Navidi A."/>
            <person name="Naylor J."/>
            <person name="Negash T."/>
            <person name="Nguyen T."/>
            <person name="Nguyen N."/>
            <person name="Nicol R."/>
            <person name="Norbu C."/>
            <person name="Norbu N."/>
            <person name="Novod N."/>
            <person name="O'Neill B."/>
            <person name="Osman S."/>
            <person name="Markiewicz E."/>
            <person name="Oyono O.L."/>
            <person name="Patti C."/>
            <person name="Phunkhang P."/>
            <person name="Pierre F."/>
            <person name="Priest M."/>
            <person name="Raghuraman S."/>
            <person name="Rege F."/>
            <person name="Reyes R."/>
            <person name="Rise C."/>
            <person name="Rogov P."/>
            <person name="Ross K."/>
            <person name="Ryan E."/>
            <person name="Settipalli S."/>
            <person name="Shea T."/>
            <person name="Sherpa N."/>
            <person name="Shi L."/>
            <person name="Shih D."/>
            <person name="Sparrow T."/>
            <person name="Spaulding J."/>
            <person name="Stalker J."/>
            <person name="Stange-Thomann N."/>
            <person name="Stavropoulos S."/>
            <person name="Stone C."/>
            <person name="Strader C."/>
            <person name="Tesfaye S."/>
            <person name="Thomson T."/>
            <person name="Thoulutsang Y."/>
            <person name="Thoulutsang D."/>
            <person name="Topham K."/>
            <person name="Topping I."/>
            <person name="Tsamla T."/>
            <person name="Vassiliev H."/>
            <person name="Vo A."/>
            <person name="Wangchuk T."/>
            <person name="Wangdi T."/>
            <person name="Weiand M."/>
            <person name="Wilkinson J."/>
            <person name="Wilson A."/>
            <person name="Yadav S."/>
            <person name="Young G."/>
            <person name="Yu Q."/>
            <person name="Zembek L."/>
            <person name="Zhong D."/>
            <person name="Zimmer A."/>
            <person name="Zwirko Z."/>
            <person name="Jaffe D.B."/>
            <person name="Alvarez P."/>
            <person name="Brockman W."/>
            <person name="Butler J."/>
            <person name="Chin C."/>
            <person name="Gnerre S."/>
            <person name="Grabherr M."/>
            <person name="Kleber M."/>
            <person name="Mauceli E."/>
            <person name="MacCallum I."/>
        </authorList>
    </citation>
    <scope>NUCLEOTIDE SEQUENCE [LARGE SCALE GENOMIC DNA]</scope>
    <source>
        <strain evidence="2">Tucson 15287-2541.00</strain>
    </source>
</reference>
<gene>
    <name evidence="1" type="primary">Dgri\GH22860</name>
    <name evidence="1" type="ORF">Dgri_GH22860</name>
</gene>
<dbReference type="OrthoDB" id="188713at2759"/>
<proteinExistence type="predicted"/>
<accession>B4JVW7</accession>
<dbReference type="Proteomes" id="UP000001070">
    <property type="component" value="Unassembled WGS sequence"/>
</dbReference>
<dbReference type="HOGENOM" id="CLU_119701_0_0_1"/>
<name>B4JVW7_DROGR</name>
<protein>
    <submittedName>
        <fullName evidence="1">GH22860</fullName>
    </submittedName>
</protein>
<dbReference type="eggNOG" id="ENOG502SB0P">
    <property type="taxonomic scope" value="Eukaryota"/>
</dbReference>